<keyword evidence="8" id="KW-1185">Reference proteome</keyword>
<dbReference type="RefSeq" id="XP_062878102.1">
    <property type="nucleotide sequence ID" value="XM_063022032.1"/>
</dbReference>
<dbReference type="Proteomes" id="UP001338582">
    <property type="component" value="Chromosome 4"/>
</dbReference>
<reference evidence="7 8" key="1">
    <citation type="submission" date="2023-10" db="EMBL/GenBank/DDBJ databases">
        <title>Draft Genome Sequence of Candida saopaulonensis from a very Premature Infant with Sepsis.</title>
        <authorList>
            <person name="Ning Y."/>
            <person name="Dai R."/>
            <person name="Xiao M."/>
            <person name="Xu Y."/>
            <person name="Yan Q."/>
            <person name="Zhang L."/>
        </authorList>
    </citation>
    <scope>NUCLEOTIDE SEQUENCE [LARGE SCALE GENOMIC DNA]</scope>
    <source>
        <strain evidence="7 8">19XY460</strain>
    </source>
</reference>
<dbReference type="EMBL" id="CP138897">
    <property type="protein sequence ID" value="WPK25720.1"/>
    <property type="molecule type" value="Genomic_DNA"/>
</dbReference>
<keyword evidence="3 6" id="KW-0813">Transport</keyword>
<gene>
    <name evidence="7" type="ORF">PUMCH_003047</name>
</gene>
<dbReference type="InterPro" id="IPR042491">
    <property type="entry name" value="Vps35_C"/>
</dbReference>
<dbReference type="GeneID" id="88174111"/>
<dbReference type="PANTHER" id="PTHR11099">
    <property type="entry name" value="VACUOLAR SORTING PROTEIN 35"/>
    <property type="match status" value="1"/>
</dbReference>
<comment type="subcellular location">
    <subcellularLocation>
        <location evidence="1">Membrane</location>
        <topology evidence="1">Peripheral membrane protein</topology>
    </subcellularLocation>
</comment>
<dbReference type="GO" id="GO:0030906">
    <property type="term" value="C:retromer, cargo-selective complex"/>
    <property type="evidence" value="ECO:0007669"/>
    <property type="project" value="InterPro"/>
</dbReference>
<organism evidence="7 8">
    <name type="scientific">Australozyma saopauloensis</name>
    <dbReference type="NCBI Taxonomy" id="291208"/>
    <lineage>
        <taxon>Eukaryota</taxon>
        <taxon>Fungi</taxon>
        <taxon>Dikarya</taxon>
        <taxon>Ascomycota</taxon>
        <taxon>Saccharomycotina</taxon>
        <taxon>Pichiomycetes</taxon>
        <taxon>Metschnikowiaceae</taxon>
        <taxon>Australozyma</taxon>
    </lineage>
</organism>
<sequence length="871" mass="100626">MTESSAVTGALANIRQQSKLMKENLHDGHLLQALKHCSNFLNELRTSALSPKQYYELYMAVYDLLDILSDFLLESNRSKQAKSANTAFLTDLYELVQYSGNIIPRLYMMIVIGTTHMATKSSSTKEIMKDMIEMCRGVQHPIRGLFLRHHLSQRLKDLYPMATVDDFNDTVEFLITNFIEMNKLWVRLQHQGHSSERELRYRERKELKILVGSNLVRLSQVVDDFSAEGYVPLQFYVSKIFPAITEQIIQCRDPLAQLYLIDVLIQIFPDEFHFLTLDSLLSDVFLELHPMLEKDKLVETLVERFVLYHKYEDSLSSETQNLSLEEGAKKVQPAPVKFFQSFVSFYQKLHEMEPELPAACFIAILSSLIKLSLTFEPTNYENLNTIYKFAAVVLRDDSSDQDVKTTASLWLELLEAPIDHFSSIKELLKLPFYHALFSKIQEPELLRSLGLRISQKLVSSATKEQLSSTEDIDDVFKYLSILIAETDSKSTTSKDLGVQKTVLINNNETRVSEAFLHTQETICKVLHLINHSDHFQCLTLLFYVRKKYLNAAFENIVFTYPTLVTRMTNCIRHAGYLASRRKKVEASDQTDLMVTSNFKNTSVVIDELYKYHREADSELVFKLYLNLASVADQLKQETIAYELFNQCFIVYEESLLLNMSQSNLVNPHESMGGSLSYQAILMLANRLQQLRYFSGENYENLITKLTLYGSKLLKKQDQCRSVYYCAHLWWWVDPLIDEPSLTVQPREGDAPISEGDNNSLYKDPKRVLECLQKSLRIADSCMDPKLLLKLFVDILNRCLIFNDYGNSSVDFRYINGLIELIKSNLTNFEEDLRNNDDEAKLIKQIQQYFNRTLRYVRNRQESEGSLGGIIV</sequence>
<protein>
    <recommendedName>
        <fullName evidence="6">Vacuolar protein sorting-associated protein 35</fullName>
    </recommendedName>
</protein>
<keyword evidence="5" id="KW-0472">Membrane</keyword>
<dbReference type="GO" id="GO:0006886">
    <property type="term" value="P:intracellular protein transport"/>
    <property type="evidence" value="ECO:0007669"/>
    <property type="project" value="TreeGrafter"/>
</dbReference>
<evidence type="ECO:0000256" key="6">
    <source>
        <dbReference type="PIRNR" id="PIRNR009375"/>
    </source>
</evidence>
<evidence type="ECO:0000256" key="1">
    <source>
        <dbReference type="ARBA" id="ARBA00004170"/>
    </source>
</evidence>
<evidence type="ECO:0000256" key="5">
    <source>
        <dbReference type="ARBA" id="ARBA00023136"/>
    </source>
</evidence>
<dbReference type="PIRSF" id="PIRSF009375">
    <property type="entry name" value="Retromer_Vps35"/>
    <property type="match status" value="1"/>
</dbReference>
<evidence type="ECO:0000256" key="2">
    <source>
        <dbReference type="ARBA" id="ARBA00006536"/>
    </source>
</evidence>
<dbReference type="Pfam" id="PF03635">
    <property type="entry name" value="Vps35"/>
    <property type="match status" value="1"/>
</dbReference>
<name>A0AAX4HB15_9ASCO</name>
<dbReference type="InterPro" id="IPR005378">
    <property type="entry name" value="Vps35"/>
</dbReference>
<evidence type="ECO:0000256" key="3">
    <source>
        <dbReference type="ARBA" id="ARBA00022448"/>
    </source>
</evidence>
<dbReference type="AlphaFoldDB" id="A0AAX4HB15"/>
<keyword evidence="4 6" id="KW-0653">Protein transport</keyword>
<evidence type="ECO:0000256" key="4">
    <source>
        <dbReference type="ARBA" id="ARBA00022927"/>
    </source>
</evidence>
<comment type="similarity">
    <text evidence="2 6">Belongs to the VPS35 family.</text>
</comment>
<comment type="function">
    <text evidence="6">Plays a role in vesicular protein sorting.</text>
</comment>
<dbReference type="GO" id="GO:0005770">
    <property type="term" value="C:late endosome"/>
    <property type="evidence" value="ECO:0007669"/>
    <property type="project" value="TreeGrafter"/>
</dbReference>
<dbReference type="GO" id="GO:0005829">
    <property type="term" value="C:cytosol"/>
    <property type="evidence" value="ECO:0007669"/>
    <property type="project" value="GOC"/>
</dbReference>
<proteinExistence type="inferred from homology"/>
<dbReference type="GO" id="GO:0042147">
    <property type="term" value="P:retrograde transport, endosome to Golgi"/>
    <property type="evidence" value="ECO:0007669"/>
    <property type="project" value="InterPro"/>
</dbReference>
<evidence type="ECO:0000313" key="8">
    <source>
        <dbReference type="Proteomes" id="UP001338582"/>
    </source>
</evidence>
<accession>A0AAX4HB15</accession>
<dbReference type="KEGG" id="asau:88174111"/>
<dbReference type="PANTHER" id="PTHR11099:SF0">
    <property type="entry name" value="VACUOLAR PROTEIN SORTING-ASSOCIATED PROTEIN 35"/>
    <property type="match status" value="1"/>
</dbReference>
<dbReference type="Gene3D" id="1.25.40.660">
    <property type="entry name" value="Vacuolar protein sorting-associated protein 35, helical subcomplex Vps35-C"/>
    <property type="match status" value="1"/>
</dbReference>
<evidence type="ECO:0000313" key="7">
    <source>
        <dbReference type="EMBL" id="WPK25720.1"/>
    </source>
</evidence>